<sequence>MAAAASCSSNDELVNLGKADDLDEATSKLFFSDGDVVGADLSWPAASEMTSTLTSQSALQALCDSTSDLGLGWPACQTPAADSNAMCVYSATLETGLRFPLHGFYARVLRHYRLAPSQLAPNAWSYLAAYVLRCKDAGVEPLVSAFGYFFNICTQRSRNGEPAGWHHFQPYTDGGRRLFIGTLPTKKGWRSKFFFLQSPHASGWNCPVKWGKPRREQARKVEPTSMAIEKLKQNAVIDFKSFLAIRVHELPVGAAQVTLLQTTVKAEAGDAAADAAAAESAARKRKSPAVAFGNGDRSSMMTTLPQQRSYLVSTPAPPRGSGFPHTRAAASIGGSSGPTPPPPPPPRRRRGGST</sequence>
<proteinExistence type="predicted"/>
<evidence type="ECO:0000256" key="1">
    <source>
        <dbReference type="SAM" id="MobiDB-lite"/>
    </source>
</evidence>
<name>A0A3L6PRY6_PANMI</name>
<reference evidence="4" key="1">
    <citation type="journal article" date="2019" name="Nat. Commun.">
        <title>The genome of broomcorn millet.</title>
        <authorList>
            <person name="Zou C."/>
            <person name="Miki D."/>
            <person name="Li D."/>
            <person name="Tang Q."/>
            <person name="Xiao L."/>
            <person name="Rajput S."/>
            <person name="Deng P."/>
            <person name="Jia W."/>
            <person name="Huang R."/>
            <person name="Zhang M."/>
            <person name="Sun Y."/>
            <person name="Hu J."/>
            <person name="Fu X."/>
            <person name="Schnable P.S."/>
            <person name="Li F."/>
            <person name="Zhang H."/>
            <person name="Feng B."/>
            <person name="Zhu X."/>
            <person name="Liu R."/>
            <person name="Schnable J.C."/>
            <person name="Zhu J.-K."/>
            <person name="Zhang H."/>
        </authorList>
    </citation>
    <scope>NUCLEOTIDE SEQUENCE [LARGE SCALE GENOMIC DNA]</scope>
</reference>
<dbReference type="Pfam" id="PF04195">
    <property type="entry name" value="Transposase_28"/>
    <property type="match status" value="1"/>
</dbReference>
<gene>
    <name evidence="3" type="ORF">C2845_PM16G01710</name>
</gene>
<dbReference type="STRING" id="4540.A0A3L6PRY6"/>
<dbReference type="EMBL" id="PQIB02000015">
    <property type="protein sequence ID" value="RLM64425.1"/>
    <property type="molecule type" value="Genomic_DNA"/>
</dbReference>
<organism evidence="3 4">
    <name type="scientific">Panicum miliaceum</name>
    <name type="common">Proso millet</name>
    <name type="synonym">Broomcorn millet</name>
    <dbReference type="NCBI Taxonomy" id="4540"/>
    <lineage>
        <taxon>Eukaryota</taxon>
        <taxon>Viridiplantae</taxon>
        <taxon>Streptophyta</taxon>
        <taxon>Embryophyta</taxon>
        <taxon>Tracheophyta</taxon>
        <taxon>Spermatophyta</taxon>
        <taxon>Magnoliopsida</taxon>
        <taxon>Liliopsida</taxon>
        <taxon>Poales</taxon>
        <taxon>Poaceae</taxon>
        <taxon>PACMAD clade</taxon>
        <taxon>Panicoideae</taxon>
        <taxon>Panicodae</taxon>
        <taxon>Paniceae</taxon>
        <taxon>Panicinae</taxon>
        <taxon>Panicum</taxon>
        <taxon>Panicum sect. Panicum</taxon>
    </lineage>
</organism>
<dbReference type="Proteomes" id="UP000275267">
    <property type="component" value="Unassembled WGS sequence"/>
</dbReference>
<dbReference type="OrthoDB" id="678976at2759"/>
<comment type="caution">
    <text evidence="3">The sequence shown here is derived from an EMBL/GenBank/DDBJ whole genome shotgun (WGS) entry which is preliminary data.</text>
</comment>
<dbReference type="PANTHER" id="PTHR31099:SF28">
    <property type="entry name" value="F5J5.12"/>
    <property type="match status" value="1"/>
</dbReference>
<dbReference type="AlphaFoldDB" id="A0A3L6PRY6"/>
<feature type="compositionally biased region" description="Polar residues" evidence="1">
    <location>
        <begin position="296"/>
        <end position="312"/>
    </location>
</feature>
<accession>A0A3L6PRY6</accession>
<feature type="domain" description="Transposase (putative) gypsy type" evidence="2">
    <location>
        <begin position="88"/>
        <end position="153"/>
    </location>
</feature>
<protein>
    <recommendedName>
        <fullName evidence="2">Transposase (putative) gypsy type domain-containing protein</fullName>
    </recommendedName>
</protein>
<feature type="region of interest" description="Disordered" evidence="1">
    <location>
        <begin position="280"/>
        <end position="354"/>
    </location>
</feature>
<keyword evidence="4" id="KW-1185">Reference proteome</keyword>
<dbReference type="InterPro" id="IPR007321">
    <property type="entry name" value="Transposase_28"/>
</dbReference>
<evidence type="ECO:0000313" key="3">
    <source>
        <dbReference type="EMBL" id="RLM64425.1"/>
    </source>
</evidence>
<evidence type="ECO:0000313" key="4">
    <source>
        <dbReference type="Proteomes" id="UP000275267"/>
    </source>
</evidence>
<dbReference type="PANTHER" id="PTHR31099">
    <property type="entry name" value="OS06G0165300 PROTEIN"/>
    <property type="match status" value="1"/>
</dbReference>
<evidence type="ECO:0000259" key="2">
    <source>
        <dbReference type="Pfam" id="PF04195"/>
    </source>
</evidence>